<dbReference type="NCBIfam" id="TIGR00619">
    <property type="entry name" value="sbcd"/>
    <property type="match status" value="1"/>
</dbReference>
<keyword evidence="4 7" id="KW-0540">Nuclease</keyword>
<dbReference type="InterPro" id="IPR050535">
    <property type="entry name" value="DNA_Repair-Maintenance_Comp"/>
</dbReference>
<protein>
    <recommendedName>
        <fullName evidence="3 7">Nuclease SbcCD subunit D</fullName>
    </recommendedName>
</protein>
<organism evidence="10">
    <name type="scientific">uncultured Thiotrichaceae bacterium</name>
    <dbReference type="NCBI Taxonomy" id="298394"/>
    <lineage>
        <taxon>Bacteria</taxon>
        <taxon>Pseudomonadati</taxon>
        <taxon>Pseudomonadota</taxon>
        <taxon>Gammaproteobacteria</taxon>
        <taxon>Thiotrichales</taxon>
        <taxon>Thiotrichaceae</taxon>
        <taxon>environmental samples</taxon>
    </lineage>
</organism>
<evidence type="ECO:0000259" key="8">
    <source>
        <dbReference type="Pfam" id="PF00149"/>
    </source>
</evidence>
<feature type="domain" description="Calcineurin-like phosphoesterase" evidence="8">
    <location>
        <begin position="1"/>
        <end position="216"/>
    </location>
</feature>
<dbReference type="InterPro" id="IPR041796">
    <property type="entry name" value="Mre11_N"/>
</dbReference>
<evidence type="ECO:0000256" key="5">
    <source>
        <dbReference type="ARBA" id="ARBA00022801"/>
    </source>
</evidence>
<dbReference type="PANTHER" id="PTHR30337">
    <property type="entry name" value="COMPONENT OF ATP-DEPENDENT DSDNA EXONUCLEASE"/>
    <property type="match status" value="1"/>
</dbReference>
<dbReference type="GO" id="GO:0004519">
    <property type="term" value="F:endonuclease activity"/>
    <property type="evidence" value="ECO:0007669"/>
    <property type="project" value="UniProtKB-KW"/>
</dbReference>
<evidence type="ECO:0000256" key="3">
    <source>
        <dbReference type="ARBA" id="ARBA00013365"/>
    </source>
</evidence>
<dbReference type="AlphaFoldDB" id="A0A6S6TFY3"/>
<keyword evidence="7" id="KW-0233">DNA recombination</keyword>
<gene>
    <name evidence="7" type="primary">sbcD</name>
    <name evidence="10" type="ORF">HELGO_WM15152</name>
</gene>
<evidence type="ECO:0000256" key="4">
    <source>
        <dbReference type="ARBA" id="ARBA00022722"/>
    </source>
</evidence>
<comment type="subunit">
    <text evidence="2 7">Heterodimer of SbcC and SbcD.</text>
</comment>
<evidence type="ECO:0000313" key="10">
    <source>
        <dbReference type="EMBL" id="CAA6813955.1"/>
    </source>
</evidence>
<dbReference type="SUPFAM" id="SSF56300">
    <property type="entry name" value="Metallo-dependent phosphatases"/>
    <property type="match status" value="1"/>
</dbReference>
<keyword evidence="7" id="KW-0255">Endonuclease</keyword>
<accession>A0A6S6TFY3</accession>
<dbReference type="CDD" id="cd00840">
    <property type="entry name" value="MPP_Mre11_N"/>
    <property type="match status" value="1"/>
</dbReference>
<feature type="domain" description="Nuclease SbcCD subunit D C-terminal" evidence="9">
    <location>
        <begin position="266"/>
        <end position="354"/>
    </location>
</feature>
<evidence type="ECO:0000256" key="6">
    <source>
        <dbReference type="ARBA" id="ARBA00022839"/>
    </source>
</evidence>
<dbReference type="PANTHER" id="PTHR30337:SF0">
    <property type="entry name" value="NUCLEASE SBCCD SUBUNIT D"/>
    <property type="match status" value="1"/>
</dbReference>
<dbReference type="InterPro" id="IPR004593">
    <property type="entry name" value="SbcD"/>
</dbReference>
<dbReference type="InterPro" id="IPR026843">
    <property type="entry name" value="SbcD_C"/>
</dbReference>
<dbReference type="Pfam" id="PF00149">
    <property type="entry name" value="Metallophos"/>
    <property type="match status" value="1"/>
</dbReference>
<dbReference type="EMBL" id="CACVAY010000063">
    <property type="protein sequence ID" value="CAA6813955.1"/>
    <property type="molecule type" value="Genomic_DNA"/>
</dbReference>
<dbReference type="InterPro" id="IPR029052">
    <property type="entry name" value="Metallo-depent_PP-like"/>
</dbReference>
<sequence>MRILHTSDWHIGRQFHQVTLLEDQRHVLQQIVTIAKEQEVEVVIIAGDLYDRAVPPASAVALLDEILRQFTHDLQIPVMLISGNHDSPERLNFASTHLAEADLYMLGKLTSNIKPIHLHDEHGVVQFYGLPYADPMMVRDSFDHAEDVKTHDDAMRFLIEQSAVDTKQRNVLLSHCFVGGAEACDSERPLSIGGADQVSSAHFKDFDYVALGHLHGRQYRSEAHIRYSGSIMKYSFSEEKHIKSVTIVDMDAEGKCEIEQVELKPLRNMRTLEGSLEELLEQGKEDAHAEDYLLIRLTDTHAILEPMQKLRAVYPNVLHLERPGLLANNGRTTAQREKMLKGEWNMFEDFYQQVHGEALSDAQQDVVKDILKTLHNSEAS</sequence>
<keyword evidence="6 7" id="KW-0269">Exonuclease</keyword>
<evidence type="ECO:0000259" key="9">
    <source>
        <dbReference type="Pfam" id="PF12320"/>
    </source>
</evidence>
<evidence type="ECO:0000256" key="1">
    <source>
        <dbReference type="ARBA" id="ARBA00010555"/>
    </source>
</evidence>
<keyword evidence="7" id="KW-0235">DNA replication</keyword>
<dbReference type="GO" id="GO:0008408">
    <property type="term" value="F:3'-5' exonuclease activity"/>
    <property type="evidence" value="ECO:0007669"/>
    <property type="project" value="InterPro"/>
</dbReference>
<comment type="similarity">
    <text evidence="1 7">Belongs to the SbcD family.</text>
</comment>
<reference evidence="10" key="1">
    <citation type="submission" date="2020-01" db="EMBL/GenBank/DDBJ databases">
        <authorList>
            <person name="Meier V. D."/>
            <person name="Meier V D."/>
        </authorList>
    </citation>
    <scope>NUCLEOTIDE SEQUENCE</scope>
    <source>
        <strain evidence="10">HLG_WM_MAG_07</strain>
    </source>
</reference>
<dbReference type="Pfam" id="PF12320">
    <property type="entry name" value="SbcD_C"/>
    <property type="match status" value="1"/>
</dbReference>
<name>A0A6S6TFY3_9GAMM</name>
<dbReference type="GO" id="GO:0006310">
    <property type="term" value="P:DNA recombination"/>
    <property type="evidence" value="ECO:0007669"/>
    <property type="project" value="UniProtKB-KW"/>
</dbReference>
<keyword evidence="5 7" id="KW-0378">Hydrolase</keyword>
<comment type="function">
    <text evidence="7">SbcCD cleaves DNA hairpin structures. These structures can inhibit DNA replication and are intermediates in certain DNA recombination reactions. The complex acts as a 3'-&gt;5' double strand exonuclease that can open hairpins. It also has a 5' single-strand endonuclease activity.</text>
</comment>
<dbReference type="InterPro" id="IPR004843">
    <property type="entry name" value="Calcineurin-like_PHP"/>
</dbReference>
<evidence type="ECO:0000256" key="7">
    <source>
        <dbReference type="RuleBase" id="RU363069"/>
    </source>
</evidence>
<evidence type="ECO:0000256" key="2">
    <source>
        <dbReference type="ARBA" id="ARBA00011322"/>
    </source>
</evidence>
<dbReference type="GO" id="GO:0006260">
    <property type="term" value="P:DNA replication"/>
    <property type="evidence" value="ECO:0007669"/>
    <property type="project" value="UniProtKB-KW"/>
</dbReference>
<proteinExistence type="inferred from homology"/>
<dbReference type="Gene3D" id="3.60.21.10">
    <property type="match status" value="1"/>
</dbReference>